<proteinExistence type="predicted"/>
<dbReference type="Proteomes" id="UP000255224">
    <property type="component" value="Unassembled WGS sequence"/>
</dbReference>
<accession>A0A376EEK8</accession>
<dbReference type="GO" id="GO:0009166">
    <property type="term" value="P:nucleotide catabolic process"/>
    <property type="evidence" value="ECO:0007669"/>
    <property type="project" value="InterPro"/>
</dbReference>
<dbReference type="InterPro" id="IPR036907">
    <property type="entry name" value="5'-Nucleotdase_C_sf"/>
</dbReference>
<organism evidence="2 3">
    <name type="scientific">Chryseobacterium carnipullorum</name>
    <dbReference type="NCBI Taxonomy" id="1124835"/>
    <lineage>
        <taxon>Bacteria</taxon>
        <taxon>Pseudomonadati</taxon>
        <taxon>Bacteroidota</taxon>
        <taxon>Flavobacteriia</taxon>
        <taxon>Flavobacteriales</taxon>
        <taxon>Weeksellaceae</taxon>
        <taxon>Chryseobacterium group</taxon>
        <taxon>Chryseobacterium</taxon>
    </lineage>
</organism>
<feature type="domain" description="5'-Nucleotidase C-terminal" evidence="1">
    <location>
        <begin position="17"/>
        <end position="52"/>
    </location>
</feature>
<dbReference type="InterPro" id="IPR008334">
    <property type="entry name" value="5'-Nucleotdase_C"/>
</dbReference>
<dbReference type="AlphaFoldDB" id="A0A376EEK8"/>
<evidence type="ECO:0000313" key="2">
    <source>
        <dbReference type="EMBL" id="STD07052.1"/>
    </source>
</evidence>
<dbReference type="EMBL" id="UFVQ01000003">
    <property type="protein sequence ID" value="STD07052.1"/>
    <property type="molecule type" value="Genomic_DNA"/>
</dbReference>
<reference evidence="2 3" key="1">
    <citation type="submission" date="2018-06" db="EMBL/GenBank/DDBJ databases">
        <authorList>
            <consortium name="Pathogen Informatics"/>
            <person name="Doyle S."/>
        </authorList>
    </citation>
    <scope>NUCLEOTIDE SEQUENCE [LARGE SCALE GENOMIC DNA]</scope>
    <source>
        <strain evidence="2 3">NCTC13533</strain>
    </source>
</reference>
<dbReference type="Pfam" id="PF02872">
    <property type="entry name" value="5_nucleotid_C"/>
    <property type="match status" value="1"/>
</dbReference>
<dbReference type="Gene3D" id="3.90.780.10">
    <property type="entry name" value="5'-Nucleotidase, C-terminal domain"/>
    <property type="match status" value="1"/>
</dbReference>
<sequence length="53" mass="5833">MADYTFEGADAWTKTNLKKNVDAALINIGGIRTTIGKGDILLKSVFEVMPFEK</sequence>
<dbReference type="GO" id="GO:0016787">
    <property type="term" value="F:hydrolase activity"/>
    <property type="evidence" value="ECO:0007669"/>
    <property type="project" value="InterPro"/>
</dbReference>
<dbReference type="RefSeq" id="WP_262511627.1">
    <property type="nucleotide sequence ID" value="NZ_UFVQ01000003.1"/>
</dbReference>
<evidence type="ECO:0000259" key="1">
    <source>
        <dbReference type="Pfam" id="PF02872"/>
    </source>
</evidence>
<name>A0A376EEK8_CHRCU</name>
<evidence type="ECO:0000313" key="3">
    <source>
        <dbReference type="Proteomes" id="UP000255224"/>
    </source>
</evidence>
<protein>
    <recommendedName>
        <fullName evidence="1">5'-Nucleotidase C-terminal domain-containing protein</fullName>
    </recommendedName>
</protein>
<gene>
    <name evidence="2" type="ORF">NCTC13533_04128</name>
</gene>
<dbReference type="SUPFAM" id="SSF55816">
    <property type="entry name" value="5'-nucleotidase (syn. UDP-sugar hydrolase), C-terminal domain"/>
    <property type="match status" value="1"/>
</dbReference>